<comment type="caution">
    <text evidence="2">The sequence shown here is derived from an EMBL/GenBank/DDBJ whole genome shotgun (WGS) entry which is preliminary data.</text>
</comment>
<dbReference type="InterPro" id="IPR040035">
    <property type="entry name" value="TMEM180"/>
</dbReference>
<dbReference type="AlphaFoldDB" id="A0AAD4Y1I7"/>
<sequence length="347" mass="38992">MVKVQLTEDSYCGIPASNLRRNSRFRGDKRGMMILMIWNALNDLTGYFHSNSKADCCSNHHSSVLYGAPLYAAAFLLPWFPWKYYHEGDWLSGLQLVVSLCAFDSTLTFVQQAQCVLFAEIFTRYESRLQLIPVNQVASLVGSTSILFCGLISDNLEILLSFQVIAVVVAILATASLYTGMCHCLVLFSQSWLRKFGYYKIILFSFYLEGTASIVMLLLGQQYYYFLALYLTVIMVIVQASFCLFNLPLADMVDADLLKFNRQSPLSSMVFGINALFTKPAQSLAPMVILSRLNQFGYGNPNKSTILDLHDAMFNLICLVPLGIAAIQILVWSPFSIRKKTDYTGAF</sequence>
<feature type="transmembrane region" description="Helical" evidence="1">
    <location>
        <begin position="165"/>
        <end position="189"/>
    </location>
</feature>
<feature type="transmembrane region" description="Helical" evidence="1">
    <location>
        <begin position="63"/>
        <end position="82"/>
    </location>
</feature>
<evidence type="ECO:0000256" key="1">
    <source>
        <dbReference type="SAM" id="Phobius"/>
    </source>
</evidence>
<evidence type="ECO:0000313" key="3">
    <source>
        <dbReference type="Proteomes" id="UP001214576"/>
    </source>
</evidence>
<dbReference type="PANTHER" id="PTHR28658:SF1">
    <property type="entry name" value="MAJOR FACILITATOR SUPERFAMILY DOMAIN CONTAINING 13B"/>
    <property type="match status" value="1"/>
</dbReference>
<feature type="transmembrane region" description="Helical" evidence="1">
    <location>
        <begin position="201"/>
        <end position="219"/>
    </location>
</feature>
<dbReference type="Proteomes" id="UP001214576">
    <property type="component" value="Unassembled WGS sequence"/>
</dbReference>
<keyword evidence="3" id="KW-1185">Reference proteome</keyword>
<dbReference type="EMBL" id="JAKZEL010000023">
    <property type="protein sequence ID" value="KAI4531684.1"/>
    <property type="molecule type" value="Genomic_DNA"/>
</dbReference>
<keyword evidence="1" id="KW-0472">Membrane</keyword>
<feature type="transmembrane region" description="Helical" evidence="1">
    <location>
        <begin position="131"/>
        <end position="153"/>
    </location>
</feature>
<dbReference type="Pfam" id="PF13347">
    <property type="entry name" value="MFS_2"/>
    <property type="match status" value="1"/>
</dbReference>
<proteinExistence type="predicted"/>
<dbReference type="PANTHER" id="PTHR28658">
    <property type="entry name" value="TRANSMEMBRANE PROTEIN 180"/>
    <property type="match status" value="1"/>
</dbReference>
<feature type="transmembrane region" description="Helical" evidence="1">
    <location>
        <begin position="313"/>
        <end position="332"/>
    </location>
</feature>
<feature type="transmembrane region" description="Helical" evidence="1">
    <location>
        <begin position="225"/>
        <end position="249"/>
    </location>
</feature>
<organism evidence="2 3">
    <name type="scientific">Ovis ammon polii</name>
    <dbReference type="NCBI Taxonomy" id="230172"/>
    <lineage>
        <taxon>Eukaryota</taxon>
        <taxon>Metazoa</taxon>
        <taxon>Chordata</taxon>
        <taxon>Craniata</taxon>
        <taxon>Vertebrata</taxon>
        <taxon>Euteleostomi</taxon>
        <taxon>Mammalia</taxon>
        <taxon>Eutheria</taxon>
        <taxon>Laurasiatheria</taxon>
        <taxon>Artiodactyla</taxon>
        <taxon>Ruminantia</taxon>
        <taxon>Pecora</taxon>
        <taxon>Bovidae</taxon>
        <taxon>Caprinae</taxon>
        <taxon>Ovis</taxon>
    </lineage>
</organism>
<reference evidence="2" key="1">
    <citation type="submission" date="2022-03" db="EMBL/GenBank/DDBJ databases">
        <title>Genomic analyses of argali, domestic sheep and their hybrids provide insights into chromosomal evolution, heterosis and genetic basis of agronomic traits.</title>
        <authorList>
            <person name="Li M."/>
        </authorList>
    </citation>
    <scope>NUCLEOTIDE SEQUENCE</scope>
    <source>
        <strain evidence="2">CAU-MHL-2022a</strain>
        <tissue evidence="2">Skin</tissue>
    </source>
</reference>
<name>A0AAD4Y1I7_OVIAM</name>
<protein>
    <submittedName>
        <fullName evidence="2">Uncharacterized protein</fullName>
    </submittedName>
</protein>
<keyword evidence="1" id="KW-1133">Transmembrane helix</keyword>
<accession>A0AAD4Y1I7</accession>
<keyword evidence="1" id="KW-0812">Transmembrane</keyword>
<gene>
    <name evidence="2" type="ORF">MG293_018198</name>
</gene>
<evidence type="ECO:0000313" key="2">
    <source>
        <dbReference type="EMBL" id="KAI4531684.1"/>
    </source>
</evidence>